<dbReference type="RefSeq" id="WP_210226580.1">
    <property type="nucleotide sequence ID" value="NZ_CP072800.1"/>
</dbReference>
<accession>A0ABX7X1I2</accession>
<keyword evidence="2" id="KW-1185">Reference proteome</keyword>
<name>A0ABX7X1I2_9GAMM</name>
<protein>
    <submittedName>
        <fullName evidence="1">Uncharacterized protein</fullName>
    </submittedName>
</protein>
<dbReference type="Proteomes" id="UP000672027">
    <property type="component" value="Chromosome"/>
</dbReference>
<proteinExistence type="predicted"/>
<gene>
    <name evidence="1" type="ORF">J8380_16210</name>
</gene>
<evidence type="ECO:0000313" key="2">
    <source>
        <dbReference type="Proteomes" id="UP000672027"/>
    </source>
</evidence>
<sequence length="140" mass="15880">MSQAITINVSDALYQQLSRAAALFRQPAEVIVLDSLRHTLPPLFEDVPADYQDDVFPLLAMNDQQLLQESRRVFPSADWQRYESLLDNSRQGALSADEQQALQNLKREADVLTLRRSYAAVLLKRRGYKIPLPTGELQPA</sequence>
<evidence type="ECO:0000313" key="1">
    <source>
        <dbReference type="EMBL" id="QTR49750.1"/>
    </source>
</evidence>
<dbReference type="EMBL" id="CP072800">
    <property type="protein sequence ID" value="QTR49750.1"/>
    <property type="molecule type" value="Genomic_DNA"/>
</dbReference>
<reference evidence="1 2" key="1">
    <citation type="submission" date="2021-04" db="EMBL/GenBank/DDBJ databases">
        <title>Genomics, taxonomy and metabolism of representatives of sulfur bacteria of the genus Thiothrix: Thiothrix fructosivorans QT, Thiothrix unzii A1T and three new species, Thiothrix subterranea sp. nov., Thiothrix litoralis sp. nov. and 'Candidatus Thiothrix anitrata' sp. nov.</title>
        <authorList>
            <person name="Ravin N.V."/>
            <person name="Smolyakov D."/>
            <person name="Rudenko T.S."/>
            <person name="Mardanov A.V."/>
            <person name="Beletsky A.V."/>
            <person name="Markov N.D."/>
            <person name="Fomenkov A.I."/>
            <person name="Roberts R.J."/>
            <person name="Karnachuk O.V."/>
            <person name="Novikov A."/>
            <person name="Grabovich M.Y."/>
        </authorList>
    </citation>
    <scope>NUCLEOTIDE SEQUENCE [LARGE SCALE GENOMIC DNA]</scope>
    <source>
        <strain evidence="1 2">A52</strain>
    </source>
</reference>
<organism evidence="1 2">
    <name type="scientific">Candidatus Thiothrix anitrata</name>
    <dbReference type="NCBI Taxonomy" id="2823902"/>
    <lineage>
        <taxon>Bacteria</taxon>
        <taxon>Pseudomonadati</taxon>
        <taxon>Pseudomonadota</taxon>
        <taxon>Gammaproteobacteria</taxon>
        <taxon>Thiotrichales</taxon>
        <taxon>Thiotrichaceae</taxon>
        <taxon>Thiothrix</taxon>
    </lineage>
</organism>